<reference evidence="1 2" key="1">
    <citation type="submission" date="2015-09" db="EMBL/GenBank/DDBJ databases">
        <authorList>
            <person name="Jackson K.R."/>
            <person name="Lunt B.L."/>
            <person name="Fisher J.N.B."/>
            <person name="Gardner A.V."/>
            <person name="Bailey M.E."/>
            <person name="Deus L.M."/>
            <person name="Earl A.S."/>
            <person name="Gibby P.D."/>
            <person name="Hartmann K.A."/>
            <person name="Liu J.E."/>
            <person name="Manci A.M."/>
            <person name="Nielsen D.A."/>
            <person name="Solomon M.B."/>
            <person name="Breakwell D.P."/>
            <person name="Burnett S.H."/>
            <person name="Grose J.H."/>
        </authorList>
    </citation>
    <scope>NUCLEOTIDE SEQUENCE [LARGE SCALE GENOMIC DNA]</scope>
    <source>
        <strain evidence="1 2">CECT 7799</strain>
    </source>
</reference>
<gene>
    <name evidence="1" type="ORF">JSE7799_00134</name>
</gene>
<sequence length="35" mass="3890">MARGLMSNAEWAFFEPFIRGYVPETVGREPITGGC</sequence>
<dbReference type="AlphaFoldDB" id="A0A0M7B6J1"/>
<name>A0A0M7B6J1_9RHOB</name>
<protein>
    <submittedName>
        <fullName evidence="1">Uncharacterized protein</fullName>
    </submittedName>
</protein>
<evidence type="ECO:0000313" key="1">
    <source>
        <dbReference type="EMBL" id="CUH10126.1"/>
    </source>
</evidence>
<evidence type="ECO:0000313" key="2">
    <source>
        <dbReference type="Proteomes" id="UP000049455"/>
    </source>
</evidence>
<accession>A0A0M7B6J1</accession>
<keyword evidence="2" id="KW-1185">Reference proteome</keyword>
<dbReference type="EMBL" id="CYPR01000005">
    <property type="protein sequence ID" value="CUH10126.1"/>
    <property type="molecule type" value="Genomic_DNA"/>
</dbReference>
<organism evidence="1 2">
    <name type="scientific">Jannaschia seosinensis</name>
    <dbReference type="NCBI Taxonomy" id="313367"/>
    <lineage>
        <taxon>Bacteria</taxon>
        <taxon>Pseudomonadati</taxon>
        <taxon>Pseudomonadota</taxon>
        <taxon>Alphaproteobacteria</taxon>
        <taxon>Rhodobacterales</taxon>
        <taxon>Roseobacteraceae</taxon>
        <taxon>Jannaschia</taxon>
    </lineage>
</organism>
<dbReference type="Proteomes" id="UP000049455">
    <property type="component" value="Unassembled WGS sequence"/>
</dbReference>
<proteinExistence type="predicted"/>